<keyword evidence="1" id="KW-0479">Metal-binding</keyword>
<evidence type="ECO:0000259" key="6">
    <source>
        <dbReference type="PROSITE" id="PS50097"/>
    </source>
</evidence>
<dbReference type="PROSITE" id="PS50950">
    <property type="entry name" value="ZF_THAP"/>
    <property type="match status" value="1"/>
</dbReference>
<dbReference type="PANTHER" id="PTHR24413">
    <property type="entry name" value="SPECKLE-TYPE POZ PROTEIN"/>
    <property type="match status" value="1"/>
</dbReference>
<dbReference type="SUPFAM" id="SSF57716">
    <property type="entry name" value="Glucocorticoid receptor-like (DNA-binding domain)"/>
    <property type="match status" value="1"/>
</dbReference>
<evidence type="ECO:0000313" key="8">
    <source>
        <dbReference type="EMBL" id="CAG5097035.1"/>
    </source>
</evidence>
<comment type="caution">
    <text evidence="8">The sequence shown here is derived from an EMBL/GenBank/DDBJ whole genome shotgun (WGS) entry which is preliminary data.</text>
</comment>
<evidence type="ECO:0000256" key="1">
    <source>
        <dbReference type="ARBA" id="ARBA00022723"/>
    </source>
</evidence>
<reference evidence="8" key="1">
    <citation type="submission" date="2021-04" db="EMBL/GenBank/DDBJ databases">
        <authorList>
            <person name="Chebbi M.A.C M."/>
        </authorList>
    </citation>
    <scope>NUCLEOTIDE SEQUENCE</scope>
</reference>
<keyword evidence="9" id="KW-1185">Reference proteome</keyword>
<gene>
    <name evidence="8" type="ORF">HICCMSTLAB_LOCUS8509</name>
</gene>
<feature type="domain" description="BTB" evidence="6">
    <location>
        <begin position="307"/>
        <end position="369"/>
    </location>
</feature>
<sequence length="450" mass="52435">MPSDVCVQVLNYCHGGLKRQQWKDFAQYKGFSNSLRICSDHFERRYIKKNTPPKRLLVSNAVPTLLPPDNILKMPKNMSKPPLTNSTAKNLLIKDKEKMPLQRNNQTIHKKVDTWIINNVDKYNFIDDSKEDDVLVHEIHSGFDGKDKGIVKLIFCHHINDSMRAYALFEPVNEDDIKHHVVVTMYVLTAENHYQPIGREILRTDTRMDRLCGHNMVLMDEEEIEGRTVGFTRARLEEFYGKKLEGPFPIYKQPERIINNTITLRIELLTYLDSEPMFPLHKLFRFMADVQQPDWILRLYENKNFSGDLTIKIQDNIFRAHKQVLDQRGFSLNDATTEENNIFIFSGISPEIFGMLLEYVYTGAIEKLKDFAEPLLEAADRFELNDLKFLCEKVLAENYVDYNNFTDAYILAKRCNASGLLSYAQVMGYVLSHGDSERWCRNNRPTAEQF</sequence>
<dbReference type="Pfam" id="PF00651">
    <property type="entry name" value="BTB"/>
    <property type="match status" value="1"/>
</dbReference>
<evidence type="ECO:0000256" key="3">
    <source>
        <dbReference type="ARBA" id="ARBA00022833"/>
    </source>
</evidence>
<dbReference type="SMART" id="SM00980">
    <property type="entry name" value="THAP"/>
    <property type="match status" value="1"/>
</dbReference>
<dbReference type="InterPro" id="IPR000210">
    <property type="entry name" value="BTB/POZ_dom"/>
</dbReference>
<organism evidence="8 9">
    <name type="scientific">Cotesia congregata</name>
    <name type="common">Parasitoid wasp</name>
    <name type="synonym">Apanteles congregatus</name>
    <dbReference type="NCBI Taxonomy" id="51543"/>
    <lineage>
        <taxon>Eukaryota</taxon>
        <taxon>Metazoa</taxon>
        <taxon>Ecdysozoa</taxon>
        <taxon>Arthropoda</taxon>
        <taxon>Hexapoda</taxon>
        <taxon>Insecta</taxon>
        <taxon>Pterygota</taxon>
        <taxon>Neoptera</taxon>
        <taxon>Endopterygota</taxon>
        <taxon>Hymenoptera</taxon>
        <taxon>Apocrita</taxon>
        <taxon>Ichneumonoidea</taxon>
        <taxon>Braconidae</taxon>
        <taxon>Microgastrinae</taxon>
        <taxon>Cotesia</taxon>
    </lineage>
</organism>
<protein>
    <submittedName>
        <fullName evidence="8">Similar to spopla: Speckle-type POZ protein-like A (Danio rerio)</fullName>
    </submittedName>
</protein>
<dbReference type="Pfam" id="PF05485">
    <property type="entry name" value="THAP"/>
    <property type="match status" value="1"/>
</dbReference>
<keyword evidence="4 5" id="KW-0238">DNA-binding</keyword>
<dbReference type="OrthoDB" id="7592187at2759"/>
<dbReference type="PROSITE" id="PS50097">
    <property type="entry name" value="BTB"/>
    <property type="match status" value="1"/>
</dbReference>
<dbReference type="SMART" id="SM00225">
    <property type="entry name" value="BTB"/>
    <property type="match status" value="1"/>
</dbReference>
<keyword evidence="3" id="KW-0862">Zinc</keyword>
<accession>A0A8J2HEK8</accession>
<dbReference type="EMBL" id="CAJNRD030001121">
    <property type="protein sequence ID" value="CAG5097035.1"/>
    <property type="molecule type" value="Genomic_DNA"/>
</dbReference>
<dbReference type="Gene3D" id="3.30.710.10">
    <property type="entry name" value="Potassium Channel Kv1.1, Chain A"/>
    <property type="match status" value="1"/>
</dbReference>
<evidence type="ECO:0000256" key="2">
    <source>
        <dbReference type="ARBA" id="ARBA00022771"/>
    </source>
</evidence>
<dbReference type="GO" id="GO:0003677">
    <property type="term" value="F:DNA binding"/>
    <property type="evidence" value="ECO:0007669"/>
    <property type="project" value="UniProtKB-UniRule"/>
</dbReference>
<dbReference type="InterPro" id="IPR011333">
    <property type="entry name" value="SKP1/BTB/POZ_sf"/>
</dbReference>
<dbReference type="InterPro" id="IPR006612">
    <property type="entry name" value="THAP_Znf"/>
</dbReference>
<dbReference type="GO" id="GO:0008270">
    <property type="term" value="F:zinc ion binding"/>
    <property type="evidence" value="ECO:0007669"/>
    <property type="project" value="UniProtKB-KW"/>
</dbReference>
<dbReference type="SUPFAM" id="SSF54695">
    <property type="entry name" value="POZ domain"/>
    <property type="match status" value="1"/>
</dbReference>
<dbReference type="Proteomes" id="UP000786811">
    <property type="component" value="Unassembled WGS sequence"/>
</dbReference>
<proteinExistence type="predicted"/>
<evidence type="ECO:0000256" key="5">
    <source>
        <dbReference type="PROSITE-ProRule" id="PRU00309"/>
    </source>
</evidence>
<evidence type="ECO:0000256" key="4">
    <source>
        <dbReference type="ARBA" id="ARBA00023125"/>
    </source>
</evidence>
<feature type="domain" description="THAP-type" evidence="7">
    <location>
        <begin position="1"/>
        <end position="66"/>
    </location>
</feature>
<keyword evidence="2 5" id="KW-0863">Zinc-finger</keyword>
<dbReference type="AlphaFoldDB" id="A0A8J2HEK8"/>
<name>A0A8J2HEK8_COTCN</name>
<evidence type="ECO:0000313" key="9">
    <source>
        <dbReference type="Proteomes" id="UP000786811"/>
    </source>
</evidence>
<evidence type="ECO:0000259" key="7">
    <source>
        <dbReference type="PROSITE" id="PS50950"/>
    </source>
</evidence>